<protein>
    <submittedName>
        <fullName evidence="7">Winged helix-turn-helix domain-containing protein</fullName>
    </submittedName>
</protein>
<sequence length="252" mass="30350">MYDASTPVICCFKEIRFKLSRQQVHSIKWRTSKARELFAYLLHHRGQTVYRDQLVKLLWADMEEEKAAKQLHTSIYHIRQTLKSLELNLRIAYSWGKVPGYRLEMQAMKVDVEEWERAVNCLDKPCSQSVAAYEHVLHAYEGDYLGSYDYQWAVQERQRYRRLWLLHMRELSRYYEREGNIRKAIAVNQHVQQLLPDECESCFSLMKLFHQTGDRELVEEQYEQLRSQMSANQKAERLRDVAAWYEQWKKCD</sequence>
<dbReference type="InterPro" id="IPR001867">
    <property type="entry name" value="OmpR/PhoB-type_DNA-bd"/>
</dbReference>
<dbReference type="InterPro" id="IPR016032">
    <property type="entry name" value="Sig_transdc_resp-reg_C-effctor"/>
</dbReference>
<accession>A0ABW3HNZ8</accession>
<organism evidence="7 8">
    <name type="scientific">Paenibacillus chungangensis</name>
    <dbReference type="NCBI Taxonomy" id="696535"/>
    <lineage>
        <taxon>Bacteria</taxon>
        <taxon>Bacillati</taxon>
        <taxon>Bacillota</taxon>
        <taxon>Bacilli</taxon>
        <taxon>Bacillales</taxon>
        <taxon>Paenibacillaceae</taxon>
        <taxon>Paenibacillus</taxon>
    </lineage>
</organism>
<dbReference type="Pfam" id="PF00486">
    <property type="entry name" value="Trans_reg_C"/>
    <property type="match status" value="1"/>
</dbReference>
<dbReference type="SUPFAM" id="SSF48452">
    <property type="entry name" value="TPR-like"/>
    <property type="match status" value="1"/>
</dbReference>
<evidence type="ECO:0000256" key="5">
    <source>
        <dbReference type="PROSITE-ProRule" id="PRU01091"/>
    </source>
</evidence>
<evidence type="ECO:0000313" key="8">
    <source>
        <dbReference type="Proteomes" id="UP001596989"/>
    </source>
</evidence>
<name>A0ABW3HNZ8_9BACL</name>
<dbReference type="EMBL" id="JBHTJZ010000008">
    <property type="protein sequence ID" value="MFD0959277.1"/>
    <property type="molecule type" value="Genomic_DNA"/>
</dbReference>
<evidence type="ECO:0000256" key="3">
    <source>
        <dbReference type="ARBA" id="ARBA00023125"/>
    </source>
</evidence>
<dbReference type="RefSeq" id="WP_377563350.1">
    <property type="nucleotide sequence ID" value="NZ_JBHTJZ010000008.1"/>
</dbReference>
<dbReference type="PANTHER" id="PTHR35807:SF2">
    <property type="entry name" value="TRANSCRIPTIONAL ACTIVATOR DOMAIN"/>
    <property type="match status" value="1"/>
</dbReference>
<feature type="DNA-binding region" description="OmpR/PhoB-type" evidence="5">
    <location>
        <begin position="1"/>
        <end position="105"/>
    </location>
</feature>
<comment type="caution">
    <text evidence="7">The sequence shown here is derived from an EMBL/GenBank/DDBJ whole genome shotgun (WGS) entry which is preliminary data.</text>
</comment>
<evidence type="ECO:0000256" key="4">
    <source>
        <dbReference type="ARBA" id="ARBA00023163"/>
    </source>
</evidence>
<comment type="similarity">
    <text evidence="1">Belongs to the AfsR/DnrI/RedD regulatory family.</text>
</comment>
<evidence type="ECO:0000313" key="7">
    <source>
        <dbReference type="EMBL" id="MFD0959277.1"/>
    </source>
</evidence>
<dbReference type="SUPFAM" id="SSF46894">
    <property type="entry name" value="C-terminal effector domain of the bipartite response regulators"/>
    <property type="match status" value="1"/>
</dbReference>
<keyword evidence="3 5" id="KW-0238">DNA-binding</keyword>
<dbReference type="Gene3D" id="1.25.40.10">
    <property type="entry name" value="Tetratricopeptide repeat domain"/>
    <property type="match status" value="1"/>
</dbReference>
<dbReference type="SMART" id="SM00862">
    <property type="entry name" value="Trans_reg_C"/>
    <property type="match status" value="1"/>
</dbReference>
<dbReference type="PANTHER" id="PTHR35807">
    <property type="entry name" value="TRANSCRIPTIONAL REGULATOR REDD-RELATED"/>
    <property type="match status" value="1"/>
</dbReference>
<gene>
    <name evidence="7" type="ORF">ACFQ2I_07730</name>
</gene>
<feature type="domain" description="OmpR/PhoB-type" evidence="6">
    <location>
        <begin position="1"/>
        <end position="105"/>
    </location>
</feature>
<dbReference type="InterPro" id="IPR036388">
    <property type="entry name" value="WH-like_DNA-bd_sf"/>
</dbReference>
<dbReference type="InterPro" id="IPR005158">
    <property type="entry name" value="BTAD"/>
</dbReference>
<evidence type="ECO:0000256" key="2">
    <source>
        <dbReference type="ARBA" id="ARBA00023015"/>
    </source>
</evidence>
<dbReference type="PROSITE" id="PS51755">
    <property type="entry name" value="OMPR_PHOB"/>
    <property type="match status" value="1"/>
</dbReference>
<proteinExistence type="inferred from homology"/>
<reference evidence="8" key="1">
    <citation type="journal article" date="2019" name="Int. J. Syst. Evol. Microbiol.">
        <title>The Global Catalogue of Microorganisms (GCM) 10K type strain sequencing project: providing services to taxonomists for standard genome sequencing and annotation.</title>
        <authorList>
            <consortium name="The Broad Institute Genomics Platform"/>
            <consortium name="The Broad Institute Genome Sequencing Center for Infectious Disease"/>
            <person name="Wu L."/>
            <person name="Ma J."/>
        </authorList>
    </citation>
    <scope>NUCLEOTIDE SEQUENCE [LARGE SCALE GENOMIC DNA]</scope>
    <source>
        <strain evidence="8">CCUG 59129</strain>
    </source>
</reference>
<evidence type="ECO:0000256" key="1">
    <source>
        <dbReference type="ARBA" id="ARBA00005820"/>
    </source>
</evidence>
<dbReference type="Proteomes" id="UP001596989">
    <property type="component" value="Unassembled WGS sequence"/>
</dbReference>
<keyword evidence="2" id="KW-0805">Transcription regulation</keyword>
<keyword evidence="4" id="KW-0804">Transcription</keyword>
<dbReference type="InterPro" id="IPR051677">
    <property type="entry name" value="AfsR-DnrI-RedD_regulator"/>
</dbReference>
<dbReference type="Gene3D" id="1.10.10.10">
    <property type="entry name" value="Winged helix-like DNA-binding domain superfamily/Winged helix DNA-binding domain"/>
    <property type="match status" value="1"/>
</dbReference>
<dbReference type="SMART" id="SM01043">
    <property type="entry name" value="BTAD"/>
    <property type="match status" value="1"/>
</dbReference>
<keyword evidence="8" id="KW-1185">Reference proteome</keyword>
<evidence type="ECO:0000259" key="6">
    <source>
        <dbReference type="PROSITE" id="PS51755"/>
    </source>
</evidence>
<dbReference type="InterPro" id="IPR011990">
    <property type="entry name" value="TPR-like_helical_dom_sf"/>
</dbReference>